<name>A0A1L8RDQ3_9ENTE</name>
<dbReference type="SUPFAM" id="SSF46785">
    <property type="entry name" value="Winged helix' DNA-binding domain"/>
    <property type="match status" value="1"/>
</dbReference>
<accession>A0A1L8RDQ3</accession>
<evidence type="ECO:0000313" key="4">
    <source>
        <dbReference type="EMBL" id="OJG17854.1"/>
    </source>
</evidence>
<dbReference type="STRING" id="214095.RU97_GL002400"/>
<evidence type="ECO:0000256" key="2">
    <source>
        <dbReference type="ARBA" id="ARBA00006479"/>
    </source>
</evidence>
<keyword evidence="3" id="KW-0859">Xylose metabolism</keyword>
<dbReference type="CDD" id="cd24077">
    <property type="entry name" value="ASKHA_ATPase_ROK_SaXylR-like"/>
    <property type="match status" value="1"/>
</dbReference>
<dbReference type="EMBL" id="JXKH01000006">
    <property type="protein sequence ID" value="OJG17854.1"/>
    <property type="molecule type" value="Genomic_DNA"/>
</dbReference>
<evidence type="ECO:0000256" key="3">
    <source>
        <dbReference type="ARBA" id="ARBA00022629"/>
    </source>
</evidence>
<dbReference type="InterPro" id="IPR049874">
    <property type="entry name" value="ROK_cs"/>
</dbReference>
<dbReference type="SUPFAM" id="SSF53067">
    <property type="entry name" value="Actin-like ATPase domain"/>
    <property type="match status" value="1"/>
</dbReference>
<dbReference type="PROSITE" id="PS01125">
    <property type="entry name" value="ROK"/>
    <property type="match status" value="1"/>
</dbReference>
<reference evidence="4 5" key="1">
    <citation type="submission" date="2014-12" db="EMBL/GenBank/DDBJ databases">
        <title>Draft genome sequences of 29 type strains of Enterococci.</title>
        <authorList>
            <person name="Zhong Z."/>
            <person name="Sun Z."/>
            <person name="Liu W."/>
            <person name="Zhang W."/>
            <person name="Zhang H."/>
        </authorList>
    </citation>
    <scope>NUCLEOTIDE SEQUENCE [LARGE SCALE GENOMIC DNA]</scope>
    <source>
        <strain evidence="4 5">DSM 17029</strain>
    </source>
</reference>
<proteinExistence type="inferred from homology"/>
<dbReference type="GO" id="GO:0042732">
    <property type="term" value="P:D-xylose metabolic process"/>
    <property type="evidence" value="ECO:0007669"/>
    <property type="project" value="UniProtKB-KW"/>
</dbReference>
<dbReference type="InterPro" id="IPR036390">
    <property type="entry name" value="WH_DNA-bd_sf"/>
</dbReference>
<keyword evidence="5" id="KW-1185">Reference proteome</keyword>
<keyword evidence="3" id="KW-0119">Carbohydrate metabolism</keyword>
<dbReference type="Gene3D" id="3.30.420.40">
    <property type="match status" value="2"/>
</dbReference>
<dbReference type="Pfam" id="PF13412">
    <property type="entry name" value="HTH_24"/>
    <property type="match status" value="1"/>
</dbReference>
<dbReference type="InterPro" id="IPR036388">
    <property type="entry name" value="WH-like_DNA-bd_sf"/>
</dbReference>
<dbReference type="InterPro" id="IPR043129">
    <property type="entry name" value="ATPase_NBD"/>
</dbReference>
<dbReference type="InterPro" id="IPR000600">
    <property type="entry name" value="ROK"/>
</dbReference>
<evidence type="ECO:0000313" key="5">
    <source>
        <dbReference type="Proteomes" id="UP000181884"/>
    </source>
</evidence>
<gene>
    <name evidence="4" type="ORF">RU97_GL002400</name>
</gene>
<comment type="similarity">
    <text evidence="2">Belongs to the ROK (NagC/XylR) family.</text>
</comment>
<comment type="caution">
    <text evidence="4">The sequence shown here is derived from an EMBL/GenBank/DDBJ whole genome shotgun (WGS) entry which is preliminary data.</text>
</comment>
<dbReference type="Proteomes" id="UP000181884">
    <property type="component" value="Unassembled WGS sequence"/>
</dbReference>
<dbReference type="RefSeq" id="WP_067395089.1">
    <property type="nucleotide sequence ID" value="NZ_JXKH01000006.1"/>
</dbReference>
<dbReference type="Gene3D" id="1.10.10.10">
    <property type="entry name" value="Winged helix-like DNA-binding domain superfamily/Winged helix DNA-binding domain"/>
    <property type="match status" value="1"/>
</dbReference>
<evidence type="ECO:0000256" key="1">
    <source>
        <dbReference type="ARBA" id="ARBA00002486"/>
    </source>
</evidence>
<dbReference type="PANTHER" id="PTHR18964:SF149">
    <property type="entry name" value="BIFUNCTIONAL UDP-N-ACETYLGLUCOSAMINE 2-EPIMERASE_N-ACETYLMANNOSAMINE KINASE"/>
    <property type="match status" value="1"/>
</dbReference>
<comment type="function">
    <text evidence="1">Transcriptional repressor of xylose-utilizing enzymes.</text>
</comment>
<dbReference type="Pfam" id="PF00480">
    <property type="entry name" value="ROK"/>
    <property type="match status" value="1"/>
</dbReference>
<protein>
    <submittedName>
        <fullName evidence="4">Xylose operon repressor</fullName>
    </submittedName>
</protein>
<sequence>MISSKYTIREQNEANILKTIIDQKEISRAEVSVKTGLNKASVSAITKKLMEDELILETRVGDASNAGGRKPIMLTFNRQAALVIAFDLGYNYIEAMLAYIDGTVVGTVSKRRIPVTSANIVAQIQETIHHFQDLQPNTPHGIVGMTIAIHGVVHRDLPIFTPYYDLDHLDLQKELQNLYDFPIFVHNEANLAALGEYTFSSQYQSLVSISIHSGIGAGIVEAGRLQLGKHGQAGEIGHSILYPEGRPCPCGNHGCLEQYASNKVTYDEFAALKGLDYVNSEILLSYVQKEDPEALQLLRRNASLLSIGINNIAMLYDPDIVVINSSLYRRIPAMVEMVSKDLKSRFSKDIIVRNTHLEDKATLYGAFAVSAQNFLNIQKLKLN</sequence>
<dbReference type="AlphaFoldDB" id="A0A1L8RDQ3"/>
<organism evidence="4 5">
    <name type="scientific">Enterococcus canis</name>
    <dbReference type="NCBI Taxonomy" id="214095"/>
    <lineage>
        <taxon>Bacteria</taxon>
        <taxon>Bacillati</taxon>
        <taxon>Bacillota</taxon>
        <taxon>Bacilli</taxon>
        <taxon>Lactobacillales</taxon>
        <taxon>Enterococcaceae</taxon>
        <taxon>Enterococcus</taxon>
    </lineage>
</organism>
<dbReference type="PANTHER" id="PTHR18964">
    <property type="entry name" value="ROK (REPRESSOR, ORF, KINASE) FAMILY"/>
    <property type="match status" value="1"/>
</dbReference>